<comment type="catalytic activity">
    <reaction evidence="12">
        <text>K(+)(in) = K(+)(out)</text>
        <dbReference type="Rhea" id="RHEA:29463"/>
        <dbReference type="ChEBI" id="CHEBI:29103"/>
    </reaction>
</comment>
<keyword evidence="9" id="KW-0406">Ion transport</keyword>
<keyword evidence="8 13" id="KW-1133">Transmembrane helix</keyword>
<evidence type="ECO:0000313" key="14">
    <source>
        <dbReference type="EMBL" id="BDH79696.1"/>
    </source>
</evidence>
<keyword evidence="6" id="KW-0631">Potassium channel</keyword>
<evidence type="ECO:0000313" key="15">
    <source>
        <dbReference type="Proteomes" id="UP000831817"/>
    </source>
</evidence>
<evidence type="ECO:0000256" key="9">
    <source>
        <dbReference type="ARBA" id="ARBA00023065"/>
    </source>
</evidence>
<evidence type="ECO:0000256" key="4">
    <source>
        <dbReference type="ARBA" id="ARBA00022538"/>
    </source>
</evidence>
<sequence length="44" mass="4898">MSNLWMRTGRIETLVDGIFAISMTLLVLTLDVPRISNSLTEAAF</sequence>
<evidence type="ECO:0008006" key="16">
    <source>
        <dbReference type="Google" id="ProtNLM"/>
    </source>
</evidence>
<reference evidence="14 15" key="1">
    <citation type="submission" date="2022-04" db="EMBL/GenBank/DDBJ databases">
        <title>Complete genome of Methanothermobacter tenebrarum strain RMAS.</title>
        <authorList>
            <person name="Nakamura K."/>
            <person name="Oshima K."/>
            <person name="Hattori M."/>
            <person name="Kamagata Y."/>
            <person name="Takamizawa K."/>
        </authorList>
    </citation>
    <scope>NUCLEOTIDE SEQUENCE [LARGE SCALE GENOMIC DNA]</scope>
    <source>
        <strain evidence="14 15">RMAS</strain>
    </source>
</reference>
<keyword evidence="15" id="KW-1185">Reference proteome</keyword>
<keyword evidence="3" id="KW-0813">Transport</keyword>
<evidence type="ECO:0000256" key="7">
    <source>
        <dbReference type="ARBA" id="ARBA00022958"/>
    </source>
</evidence>
<organism evidence="14 15">
    <name type="scientific">Methanothermobacter tenebrarum</name>
    <dbReference type="NCBI Taxonomy" id="680118"/>
    <lineage>
        <taxon>Archaea</taxon>
        <taxon>Methanobacteriati</taxon>
        <taxon>Methanobacteriota</taxon>
        <taxon>Methanomada group</taxon>
        <taxon>Methanobacteria</taxon>
        <taxon>Methanobacteriales</taxon>
        <taxon>Methanobacteriaceae</taxon>
        <taxon>Methanothermobacter</taxon>
    </lineage>
</organism>
<keyword evidence="11" id="KW-0407">Ion channel</keyword>
<comment type="similarity">
    <text evidence="2">Belongs to the TMEM175 family.</text>
</comment>
<keyword evidence="5 13" id="KW-0812">Transmembrane</keyword>
<evidence type="ECO:0000256" key="3">
    <source>
        <dbReference type="ARBA" id="ARBA00022448"/>
    </source>
</evidence>
<keyword evidence="7" id="KW-0630">Potassium</keyword>
<dbReference type="Pfam" id="PF06736">
    <property type="entry name" value="TMEM175"/>
    <property type="match status" value="1"/>
</dbReference>
<keyword evidence="4" id="KW-0633">Potassium transport</keyword>
<evidence type="ECO:0000256" key="5">
    <source>
        <dbReference type="ARBA" id="ARBA00022692"/>
    </source>
</evidence>
<evidence type="ECO:0000256" key="2">
    <source>
        <dbReference type="ARBA" id="ARBA00006920"/>
    </source>
</evidence>
<evidence type="ECO:0000256" key="6">
    <source>
        <dbReference type="ARBA" id="ARBA00022826"/>
    </source>
</evidence>
<dbReference type="EMBL" id="AP025698">
    <property type="protein sequence ID" value="BDH79696.1"/>
    <property type="molecule type" value="Genomic_DNA"/>
</dbReference>
<evidence type="ECO:0000256" key="1">
    <source>
        <dbReference type="ARBA" id="ARBA00004141"/>
    </source>
</evidence>
<evidence type="ECO:0000256" key="8">
    <source>
        <dbReference type="ARBA" id="ARBA00022989"/>
    </source>
</evidence>
<protein>
    <recommendedName>
        <fullName evidence="16">DUF1211 domain-containing protein</fullName>
    </recommendedName>
</protein>
<name>A0ABM7YEJ7_9EURY</name>
<dbReference type="InterPro" id="IPR010617">
    <property type="entry name" value="TMEM175-like"/>
</dbReference>
<feature type="transmembrane region" description="Helical" evidence="13">
    <location>
        <begin position="12"/>
        <end position="30"/>
    </location>
</feature>
<proteinExistence type="inferred from homology"/>
<evidence type="ECO:0000256" key="12">
    <source>
        <dbReference type="ARBA" id="ARBA00034430"/>
    </source>
</evidence>
<evidence type="ECO:0000256" key="13">
    <source>
        <dbReference type="SAM" id="Phobius"/>
    </source>
</evidence>
<comment type="subcellular location">
    <subcellularLocation>
        <location evidence="1">Membrane</location>
        <topology evidence="1">Multi-pass membrane protein</topology>
    </subcellularLocation>
</comment>
<dbReference type="Proteomes" id="UP000831817">
    <property type="component" value="Chromosome"/>
</dbReference>
<keyword evidence="10 13" id="KW-0472">Membrane</keyword>
<evidence type="ECO:0000256" key="11">
    <source>
        <dbReference type="ARBA" id="ARBA00023303"/>
    </source>
</evidence>
<evidence type="ECO:0000256" key="10">
    <source>
        <dbReference type="ARBA" id="ARBA00023136"/>
    </source>
</evidence>
<accession>A0ABM7YEJ7</accession>
<gene>
    <name evidence="14" type="ORF">MTTB_10750</name>
</gene>